<keyword evidence="5" id="KW-0472">Membrane</keyword>
<reference evidence="8 9" key="1">
    <citation type="journal article" date="2012" name="Eukaryot. Cell">
        <title>Draft genome sequence of CBS 2479, the standard type strain of Trichosporon asahii.</title>
        <authorList>
            <person name="Yang R.Y."/>
            <person name="Li H.T."/>
            <person name="Zhu H."/>
            <person name="Zhou G.P."/>
            <person name="Wang M."/>
            <person name="Wang L."/>
        </authorList>
    </citation>
    <scope>NUCLEOTIDE SEQUENCE [LARGE SCALE GENOMIC DNA]</scope>
    <source>
        <strain evidence="9">ATCC 90039 / CBS 2479 / JCM 2466 / KCTC 7840 / NCYC 2677 / UAMH 7654</strain>
    </source>
</reference>
<dbReference type="PANTHER" id="PTHR47348:SF3">
    <property type="entry name" value="MEIOTICALLY UP-REGULATED GENE 190 PROTEIN"/>
    <property type="match status" value="1"/>
</dbReference>
<dbReference type="Pfam" id="PF25669">
    <property type="entry name" value="SMP_MUG190-like"/>
    <property type="match status" value="2"/>
</dbReference>
<dbReference type="OrthoDB" id="419768at2759"/>
<dbReference type="InterPro" id="IPR035892">
    <property type="entry name" value="C2_domain_sf"/>
</dbReference>
<accession>J6FBB6</accession>
<feature type="compositionally biased region" description="Low complexity" evidence="6">
    <location>
        <begin position="464"/>
        <end position="477"/>
    </location>
</feature>
<dbReference type="SUPFAM" id="SSF49562">
    <property type="entry name" value="C2 domain (Calcium/lipid-binding domain, CaLB)"/>
    <property type="match status" value="2"/>
</dbReference>
<feature type="compositionally biased region" description="Polar residues" evidence="6">
    <location>
        <begin position="50"/>
        <end position="59"/>
    </location>
</feature>
<feature type="domain" description="C2" evidence="7">
    <location>
        <begin position="669"/>
        <end position="795"/>
    </location>
</feature>
<keyword evidence="5" id="KW-1133">Transmembrane helix</keyword>
<feature type="region of interest" description="Disordered" evidence="6">
    <location>
        <begin position="1338"/>
        <end position="1370"/>
    </location>
</feature>
<evidence type="ECO:0000256" key="1">
    <source>
        <dbReference type="ARBA" id="ARBA00004586"/>
    </source>
</evidence>
<feature type="compositionally biased region" description="Polar residues" evidence="6">
    <location>
        <begin position="167"/>
        <end position="181"/>
    </location>
</feature>
<feature type="region of interest" description="Disordered" evidence="6">
    <location>
        <begin position="1266"/>
        <end position="1285"/>
    </location>
</feature>
<dbReference type="Gene3D" id="2.60.40.150">
    <property type="entry name" value="C2 domain"/>
    <property type="match status" value="2"/>
</dbReference>
<dbReference type="GO" id="GO:0061817">
    <property type="term" value="P:endoplasmic reticulum-plasma membrane tethering"/>
    <property type="evidence" value="ECO:0007669"/>
    <property type="project" value="InterPro"/>
</dbReference>
<dbReference type="PANTHER" id="PTHR47348">
    <property type="entry name" value="MEIOTICALLY UP-REGULATED GENE 190 PROTEIN"/>
    <property type="match status" value="1"/>
</dbReference>
<feature type="region of interest" description="Disordered" evidence="6">
    <location>
        <begin position="1"/>
        <end position="269"/>
    </location>
</feature>
<evidence type="ECO:0000256" key="2">
    <source>
        <dbReference type="ARBA" id="ARBA00022692"/>
    </source>
</evidence>
<keyword evidence="2" id="KW-0812">Transmembrane</keyword>
<protein>
    <recommendedName>
        <fullName evidence="7">C2 domain-containing protein</fullName>
    </recommendedName>
</protein>
<feature type="compositionally biased region" description="Pro residues" evidence="6">
    <location>
        <begin position="133"/>
        <end position="144"/>
    </location>
</feature>
<evidence type="ECO:0000313" key="8">
    <source>
        <dbReference type="EMBL" id="EJT52442.1"/>
    </source>
</evidence>
<dbReference type="InterPro" id="IPR000008">
    <property type="entry name" value="C2_dom"/>
</dbReference>
<dbReference type="CDD" id="cd21676">
    <property type="entry name" value="SMP_Mug190"/>
    <property type="match status" value="1"/>
</dbReference>
<dbReference type="InterPro" id="IPR037765">
    <property type="entry name" value="C2B_Tricalbin"/>
</dbReference>
<evidence type="ECO:0000256" key="5">
    <source>
        <dbReference type="ARBA" id="ARBA00022989"/>
    </source>
</evidence>
<dbReference type="HOGENOM" id="CLU_256368_0_0_1"/>
<evidence type="ECO:0000259" key="7">
    <source>
        <dbReference type="PROSITE" id="PS50004"/>
    </source>
</evidence>
<dbReference type="CDD" id="cd04052">
    <property type="entry name" value="C2B_Tricalbin-like"/>
    <property type="match status" value="1"/>
</dbReference>
<dbReference type="GeneID" id="25987471"/>
<feature type="compositionally biased region" description="Pro residues" evidence="6">
    <location>
        <begin position="239"/>
        <end position="269"/>
    </location>
</feature>
<sequence>MTANGAGYHLNPDSPHLNPPSLSSTTPTIRRHSSSYHGPTSPSRPPPSSYTFPQSSSYQDEVEYLDTSAPNDFRPPNGSPASPDHLSPNFPNLPGRGWGRKRANSSASIARRSISSISGLLPRRTSLSAQPSHSPPAQQPPPLSVNPRISSSTDSLHYPYSAPAGPSQPTSTFGVPSSMNTIIPPVKQRVISDRRNSSSSKMRRSSQLHSPSTVNSPTTSPNRVSSPVSVFSATTTSTHPPPSANYPPSHLAPPTPAITPPPVLQQPPPSRLSPYLDKIKALIDKYKREPWFFSCILVGVGVIVKMLGFKGTVVALLMIASGLFARFILPPPHNHVRVAEPHPPPGAMADSVNHALRALFPLISTDVLTPFVDLLEDALIQQVPPVVTSVRLTSLSLGREPILLTSMRPITDDEWFRGLAQQPKKKKGEPDDLEPGTYVVHSAYKPPPSDDQATPKKSRHSRSHSSASKASIMSRRSTAQNSTADFELTDAAAAEKEQMRKRDKLKRRLRKIRAKHDAQANGEVYVDDLDDEDDDDEDIDEDAGQYVNYEVGFVYRRTQRTTGRGNAIHALAYFGWGVKGLGGSEIPVYIDVGELKGTVRVRVLLSASPPFARTATFSFVKMPEFDISARPLRAGSFNAMDIPLIKSYVMKSVAQVAGAFVAPKSYTMDIDRLLLGHEAMTRTLSVGVLHVAIHSAQDLPKVDSLGSCDAYVTASYSKFNKPLFSTRTIVNSANPIWEEHAFLLVNEETIESGEKLRLRVCDSDRFSADDALGIIEVDVAEIVDQSTRASGEQLFYRRSDLQPEHPGMRVQGSVDWSVRFFPLHKISQQELERRIEENKDKRGEGSTPAPWWLEWLDKWCERPEWEKEREVRRKEMVQYFSGERVREEIEAAGKPGPNHPSGILHGTFSGTGGKHRSAASGKPALGDAIDRAPWENPDPPNPYVEVHLNDKYVYRTRTKQVNPMPYFNAMSERFIRDWRLAKIVFVIKDERDREHDPIIGIVSLPLKDILKDGCQVTRWFPIVGGLGWGMLRISLLFKPLEMHLPEGASSYDAATFDLLSLSASDLAPIVGKPPHLLVETEYDRVVLDPPGGVLADDSDDDTPPTTDATGSLMSAPGPTGGIDVNYPITSPIRLAVRYRTSCSILFSFHTRGRLRKAKIFAIGTMRLINTPDNEKTERIIPVFLTKSTRAAFRAARIYEEYTQAAQSGSSNLPSIGDAKLIGFIKISFVLHPGVSRAHRKLAKRDPKFKSVYKAWEATRLLESAAARSNDSDSDYDTAASDEEDVVGQRAADKMVEDDSEAMLAGNAHGKALHQQNRGIFQLKLARTGKFVKDKLENKVKNSRVAGHGGNLAGRPHGHDVEVEHEGQSSL</sequence>
<dbReference type="RefSeq" id="XP_014183809.1">
    <property type="nucleotide sequence ID" value="XM_014328334.1"/>
</dbReference>
<dbReference type="SMART" id="SM00239">
    <property type="entry name" value="C2"/>
    <property type="match status" value="2"/>
</dbReference>
<feature type="compositionally biased region" description="Acidic residues" evidence="6">
    <location>
        <begin position="1271"/>
        <end position="1285"/>
    </location>
</feature>
<feature type="compositionally biased region" description="Low complexity" evidence="6">
    <location>
        <begin position="207"/>
        <end position="222"/>
    </location>
</feature>
<dbReference type="VEuPathDB" id="FungiDB:A1Q1_03958"/>
<feature type="compositionally biased region" description="Low complexity" evidence="6">
    <location>
        <begin position="104"/>
        <end position="118"/>
    </location>
</feature>
<evidence type="ECO:0000256" key="3">
    <source>
        <dbReference type="ARBA" id="ARBA00022737"/>
    </source>
</evidence>
<feature type="compositionally biased region" description="Basic and acidic residues" evidence="6">
    <location>
        <begin position="1356"/>
        <end position="1370"/>
    </location>
</feature>
<feature type="domain" description="C2" evidence="7">
    <location>
        <begin position="891"/>
        <end position="1020"/>
    </location>
</feature>
<dbReference type="KEGG" id="tasa:A1Q1_03958"/>
<feature type="region of interest" description="Disordered" evidence="6">
    <location>
        <begin position="421"/>
        <end position="485"/>
    </location>
</feature>
<comment type="subcellular location">
    <subcellularLocation>
        <location evidence="1">Endoplasmic reticulum membrane</location>
    </subcellularLocation>
</comment>
<dbReference type="Pfam" id="PF00168">
    <property type="entry name" value="C2"/>
    <property type="match status" value="2"/>
</dbReference>
<name>J6FBB6_TRIAS</name>
<evidence type="ECO:0000313" key="9">
    <source>
        <dbReference type="Proteomes" id="UP000002748"/>
    </source>
</evidence>
<evidence type="ECO:0000256" key="6">
    <source>
        <dbReference type="SAM" id="MobiDB-lite"/>
    </source>
</evidence>
<proteinExistence type="predicted"/>
<dbReference type="PROSITE" id="PS50004">
    <property type="entry name" value="C2"/>
    <property type="match status" value="2"/>
</dbReference>
<gene>
    <name evidence="8" type="ORF">A1Q1_03958</name>
</gene>
<evidence type="ECO:0000256" key="4">
    <source>
        <dbReference type="ARBA" id="ARBA00022824"/>
    </source>
</evidence>
<dbReference type="EMBL" id="ALBS01000025">
    <property type="protein sequence ID" value="EJT52442.1"/>
    <property type="molecule type" value="Genomic_DNA"/>
</dbReference>
<dbReference type="GO" id="GO:0005789">
    <property type="term" value="C:endoplasmic reticulum membrane"/>
    <property type="evidence" value="ECO:0007669"/>
    <property type="project" value="UniProtKB-SubCell"/>
</dbReference>
<organism evidence="8 9">
    <name type="scientific">Trichosporon asahii var. asahii (strain ATCC 90039 / CBS 2479 / JCM 2466 / KCTC 7840 / NBRC 103889/ NCYC 2677 / UAMH 7654)</name>
    <name type="common">Yeast</name>
    <dbReference type="NCBI Taxonomy" id="1186058"/>
    <lineage>
        <taxon>Eukaryota</taxon>
        <taxon>Fungi</taxon>
        <taxon>Dikarya</taxon>
        <taxon>Basidiomycota</taxon>
        <taxon>Agaricomycotina</taxon>
        <taxon>Tremellomycetes</taxon>
        <taxon>Trichosporonales</taxon>
        <taxon>Trichosporonaceae</taxon>
        <taxon>Trichosporon</taxon>
    </lineage>
</organism>
<dbReference type="Proteomes" id="UP000002748">
    <property type="component" value="Unassembled WGS sequence"/>
</dbReference>
<keyword evidence="3" id="KW-0677">Repeat</keyword>
<feature type="region of interest" description="Disordered" evidence="6">
    <location>
        <begin position="1092"/>
        <end position="1116"/>
    </location>
</feature>
<comment type="caution">
    <text evidence="8">The sequence shown here is derived from an EMBL/GenBank/DDBJ whole genome shotgun (WGS) entry which is preliminary data.</text>
</comment>
<keyword evidence="4" id="KW-0256">Endoplasmic reticulum</keyword>